<comment type="caution">
    <text evidence="1">The sequence shown here is derived from an EMBL/GenBank/DDBJ whole genome shotgun (WGS) entry which is preliminary data.</text>
</comment>
<dbReference type="Pfam" id="PF05635">
    <property type="entry name" value="23S_rRNA_IVP"/>
    <property type="match status" value="1"/>
</dbReference>
<dbReference type="SUPFAM" id="SSF158446">
    <property type="entry name" value="IVS-encoded protein-like"/>
    <property type="match status" value="1"/>
</dbReference>
<dbReference type="NCBIfam" id="NF008911">
    <property type="entry name" value="PRK12275.1-2"/>
    <property type="match status" value="1"/>
</dbReference>
<dbReference type="PANTHER" id="PTHR38471:SF2">
    <property type="entry name" value="FOUR HELIX BUNDLE PROTEIN"/>
    <property type="match status" value="1"/>
</dbReference>
<dbReference type="PANTHER" id="PTHR38471">
    <property type="entry name" value="FOUR HELIX BUNDLE PROTEIN"/>
    <property type="match status" value="1"/>
</dbReference>
<dbReference type="EMBL" id="MHRQ01000025">
    <property type="protein sequence ID" value="OHA26204.1"/>
    <property type="molecule type" value="Genomic_DNA"/>
</dbReference>
<evidence type="ECO:0000313" key="2">
    <source>
        <dbReference type="Proteomes" id="UP000177565"/>
    </source>
</evidence>
<dbReference type="Proteomes" id="UP000177565">
    <property type="component" value="Unassembled WGS sequence"/>
</dbReference>
<dbReference type="CDD" id="cd16377">
    <property type="entry name" value="23S_rRNA_IVP_like"/>
    <property type="match status" value="1"/>
</dbReference>
<dbReference type="InterPro" id="IPR012657">
    <property type="entry name" value="23S_rRNA-intervening_sequence"/>
</dbReference>
<dbReference type="AlphaFoldDB" id="A0A1G2MR36"/>
<evidence type="ECO:0008006" key="3">
    <source>
        <dbReference type="Google" id="ProtNLM"/>
    </source>
</evidence>
<dbReference type="InterPro" id="IPR036583">
    <property type="entry name" value="23S_rRNA_IVS_sf"/>
</dbReference>
<dbReference type="STRING" id="1802312.A3C06_03510"/>
<proteinExistence type="predicted"/>
<reference evidence="1 2" key="1">
    <citation type="journal article" date="2016" name="Nat. Commun.">
        <title>Thousands of microbial genomes shed light on interconnected biogeochemical processes in an aquifer system.</title>
        <authorList>
            <person name="Anantharaman K."/>
            <person name="Brown C.T."/>
            <person name="Hug L.A."/>
            <person name="Sharon I."/>
            <person name="Castelle C.J."/>
            <person name="Probst A.J."/>
            <person name="Thomas B.C."/>
            <person name="Singh A."/>
            <person name="Wilkins M.J."/>
            <person name="Karaoz U."/>
            <person name="Brodie E.L."/>
            <person name="Williams K.H."/>
            <person name="Hubbard S.S."/>
            <person name="Banfield J.F."/>
        </authorList>
    </citation>
    <scope>NUCLEOTIDE SEQUENCE [LARGE SCALE GENOMIC DNA]</scope>
</reference>
<protein>
    <recommendedName>
        <fullName evidence="3">Four helix bundle protein</fullName>
    </recommendedName>
</protein>
<evidence type="ECO:0000313" key="1">
    <source>
        <dbReference type="EMBL" id="OHA26204.1"/>
    </source>
</evidence>
<organism evidence="1 2">
    <name type="scientific">Candidatus Taylorbacteria bacterium RIFCSPHIGHO2_02_FULL_46_13</name>
    <dbReference type="NCBI Taxonomy" id="1802312"/>
    <lineage>
        <taxon>Bacteria</taxon>
        <taxon>Candidatus Tayloriibacteriota</taxon>
    </lineage>
</organism>
<dbReference type="NCBIfam" id="TIGR02436">
    <property type="entry name" value="four helix bundle protein"/>
    <property type="match status" value="1"/>
</dbReference>
<accession>A0A1G2MR36</accession>
<name>A0A1G2MR36_9BACT</name>
<gene>
    <name evidence="1" type="ORF">A3C06_03510</name>
</gene>
<dbReference type="Gene3D" id="1.20.1440.60">
    <property type="entry name" value="23S rRNA-intervening sequence"/>
    <property type="match status" value="1"/>
</dbReference>
<sequence length="124" mass="13932">MSSHTELIVWQRAMALVTVIYKMTTSFPKHEMFGLTSQIQRSAVSIPSNIAEGRSRGTRKDFCQFLHIALGSCAELETQIEIARSLSYGDKGMYNEIEQATAEIFRMLRAMLAKLESKTLSAKP</sequence>